<comment type="caution">
    <text evidence="1">The sequence shown here is derived from an EMBL/GenBank/DDBJ whole genome shotgun (WGS) entry which is preliminary data.</text>
</comment>
<dbReference type="Proteomes" id="UP000479710">
    <property type="component" value="Unassembled WGS sequence"/>
</dbReference>
<dbReference type="EMBL" id="SPHZ02000009">
    <property type="protein sequence ID" value="KAF0899719.1"/>
    <property type="molecule type" value="Genomic_DNA"/>
</dbReference>
<organism evidence="1 2">
    <name type="scientific">Oryza meyeriana var. granulata</name>
    <dbReference type="NCBI Taxonomy" id="110450"/>
    <lineage>
        <taxon>Eukaryota</taxon>
        <taxon>Viridiplantae</taxon>
        <taxon>Streptophyta</taxon>
        <taxon>Embryophyta</taxon>
        <taxon>Tracheophyta</taxon>
        <taxon>Spermatophyta</taxon>
        <taxon>Magnoliopsida</taxon>
        <taxon>Liliopsida</taxon>
        <taxon>Poales</taxon>
        <taxon>Poaceae</taxon>
        <taxon>BOP clade</taxon>
        <taxon>Oryzoideae</taxon>
        <taxon>Oryzeae</taxon>
        <taxon>Oryzinae</taxon>
        <taxon>Oryza</taxon>
        <taxon>Oryza meyeriana</taxon>
    </lineage>
</organism>
<keyword evidence="2" id="KW-1185">Reference proteome</keyword>
<reference evidence="1 2" key="1">
    <citation type="submission" date="2019-11" db="EMBL/GenBank/DDBJ databases">
        <title>Whole genome sequence of Oryza granulata.</title>
        <authorList>
            <person name="Li W."/>
        </authorList>
    </citation>
    <scope>NUCLEOTIDE SEQUENCE [LARGE SCALE GENOMIC DNA]</scope>
    <source>
        <strain evidence="2">cv. Menghai</strain>
        <tissue evidence="1">Leaf</tissue>
    </source>
</reference>
<sequence length="62" mass="6765">MDLVANDVLLHGEAERAPATDLAVVGLEKEHTRASLMKITKLYAHMDKYQKTTIDGVGFPGP</sequence>
<evidence type="ECO:0000313" key="1">
    <source>
        <dbReference type="EMBL" id="KAF0899719.1"/>
    </source>
</evidence>
<name>A0A6G1CHT9_9ORYZ</name>
<proteinExistence type="predicted"/>
<accession>A0A6G1CHT9</accession>
<protein>
    <submittedName>
        <fullName evidence="1">Uncharacterized protein</fullName>
    </submittedName>
</protein>
<evidence type="ECO:0000313" key="2">
    <source>
        <dbReference type="Proteomes" id="UP000479710"/>
    </source>
</evidence>
<dbReference type="AlphaFoldDB" id="A0A6G1CHT9"/>
<gene>
    <name evidence="1" type="ORF">E2562_022565</name>
</gene>